<feature type="domain" description="Ribosomal RNA large subunit methyltransferase K/L-like methyltransferase" evidence="1">
    <location>
        <begin position="173"/>
        <end position="289"/>
    </location>
</feature>
<dbReference type="InterPro" id="IPR029063">
    <property type="entry name" value="SAM-dependent_MTases_sf"/>
</dbReference>
<proteinExistence type="predicted"/>
<evidence type="ECO:0000259" key="1">
    <source>
        <dbReference type="Pfam" id="PF01170"/>
    </source>
</evidence>
<dbReference type="InterPro" id="IPR000241">
    <property type="entry name" value="RlmKL-like_Mtase"/>
</dbReference>
<gene>
    <name evidence="2" type="ORF">E6C55_02600</name>
</gene>
<accession>A0A4S4C8B1</accession>
<dbReference type="GO" id="GO:0016423">
    <property type="term" value="F:tRNA (guanine) methyltransferase activity"/>
    <property type="evidence" value="ECO:0007669"/>
    <property type="project" value="TreeGrafter"/>
</dbReference>
<dbReference type="EMBL" id="SSOB01000002">
    <property type="protein sequence ID" value="THF84204.1"/>
    <property type="molecule type" value="Genomic_DNA"/>
</dbReference>
<dbReference type="Pfam" id="PF01170">
    <property type="entry name" value="UPF0020"/>
    <property type="match status" value="1"/>
</dbReference>
<reference evidence="2 3" key="1">
    <citation type="submission" date="2019-04" db="EMBL/GenBank/DDBJ databases">
        <title>Cohnella sp. nov. isolated from preserved vegetables.</title>
        <authorList>
            <person name="Lin S.-Y."/>
            <person name="Hung M.-H."/>
            <person name="Young C.-C."/>
        </authorList>
    </citation>
    <scope>NUCLEOTIDE SEQUENCE [LARGE SCALE GENOMIC DNA]</scope>
    <source>
        <strain evidence="2 3">CC-MHH1044</strain>
    </source>
</reference>
<dbReference type="CDD" id="cd02440">
    <property type="entry name" value="AdoMet_MTases"/>
    <property type="match status" value="1"/>
</dbReference>
<keyword evidence="3" id="KW-1185">Reference proteome</keyword>
<sequence>MVKERKGGIAMPSSHYLYTYACHEDEASLCRLELKTLLQAQAEPRPGASVLRSGARVDPSRSPFIRERIEPICEGADFAELMREASRLPPEERLSFKVVCLKTNDPTPGGKIEYEQRRKLEREAGAAIRGRVDVRRPDQVFGLVRCEGRWYLGPCESNRAIWLAHAKKPRDYSIALPTRVARAVANLAAPQPEGIRAIDPCCGIGTVLVEARSMGIDIVGRDINPLAVSGARENLAHFGLAAEVSLGSIEDIREEYDAAVIDLPYNHVTRISEDSERLILREARRIARRAVVISHRDIAKELAEAGFAIEDRCEARKGSSFVRHIAVCR</sequence>
<protein>
    <submittedName>
        <fullName evidence="2">Methyltransferase domain-containing protein</fullName>
    </submittedName>
</protein>
<dbReference type="PANTHER" id="PTHR14911:SF13">
    <property type="entry name" value="TRNA (GUANINE(6)-N2)-METHYLTRANSFERASE THUMP3"/>
    <property type="match status" value="1"/>
</dbReference>
<dbReference type="Proteomes" id="UP000310636">
    <property type="component" value="Unassembled WGS sequence"/>
</dbReference>
<evidence type="ECO:0000313" key="3">
    <source>
        <dbReference type="Proteomes" id="UP000310636"/>
    </source>
</evidence>
<organism evidence="2 3">
    <name type="scientific">Cohnella fermenti</name>
    <dbReference type="NCBI Taxonomy" id="2565925"/>
    <lineage>
        <taxon>Bacteria</taxon>
        <taxon>Bacillati</taxon>
        <taxon>Bacillota</taxon>
        <taxon>Bacilli</taxon>
        <taxon>Bacillales</taxon>
        <taxon>Paenibacillaceae</taxon>
        <taxon>Cohnella</taxon>
    </lineage>
</organism>
<dbReference type="AlphaFoldDB" id="A0A4S4C8B1"/>
<dbReference type="Gene3D" id="3.40.50.150">
    <property type="entry name" value="Vaccinia Virus protein VP39"/>
    <property type="match status" value="1"/>
</dbReference>
<evidence type="ECO:0000313" key="2">
    <source>
        <dbReference type="EMBL" id="THF84204.1"/>
    </source>
</evidence>
<dbReference type="GO" id="GO:0030488">
    <property type="term" value="P:tRNA methylation"/>
    <property type="evidence" value="ECO:0007669"/>
    <property type="project" value="TreeGrafter"/>
</dbReference>
<keyword evidence="2" id="KW-0489">Methyltransferase</keyword>
<dbReference type="PANTHER" id="PTHR14911">
    <property type="entry name" value="THUMP DOMAIN-CONTAINING"/>
    <property type="match status" value="1"/>
</dbReference>
<comment type="caution">
    <text evidence="2">The sequence shown here is derived from an EMBL/GenBank/DDBJ whole genome shotgun (WGS) entry which is preliminary data.</text>
</comment>
<dbReference type="OrthoDB" id="9791556at2"/>
<dbReference type="SUPFAM" id="SSF53335">
    <property type="entry name" value="S-adenosyl-L-methionine-dependent methyltransferases"/>
    <property type="match status" value="1"/>
</dbReference>
<keyword evidence="2" id="KW-0808">Transferase</keyword>
<name>A0A4S4C8B1_9BACL</name>